<dbReference type="UniPathway" id="UPA00219"/>
<organism evidence="7">
    <name type="scientific">hydrothermal vent metagenome</name>
    <dbReference type="NCBI Taxonomy" id="652676"/>
    <lineage>
        <taxon>unclassified sequences</taxon>
        <taxon>metagenomes</taxon>
        <taxon>ecological metagenomes</taxon>
    </lineage>
</organism>
<evidence type="ECO:0000313" key="7">
    <source>
        <dbReference type="EMBL" id="CUS45505.1"/>
    </source>
</evidence>
<dbReference type="Gene3D" id="2.40.440.10">
    <property type="entry name" value="L,D-transpeptidase catalytic domain-like"/>
    <property type="match status" value="1"/>
</dbReference>
<comment type="pathway">
    <text evidence="1">Cell wall biogenesis; peptidoglycan biosynthesis.</text>
</comment>
<protein>
    <recommendedName>
        <fullName evidence="6">L,D-TPase catalytic domain-containing protein</fullName>
    </recommendedName>
</protein>
<keyword evidence="2" id="KW-0808">Transferase</keyword>
<reference evidence="7" key="1">
    <citation type="submission" date="2015-10" db="EMBL/GenBank/DDBJ databases">
        <authorList>
            <person name="Gilbert D.G."/>
        </authorList>
    </citation>
    <scope>NUCLEOTIDE SEQUENCE</scope>
</reference>
<dbReference type="GO" id="GO:0071555">
    <property type="term" value="P:cell wall organization"/>
    <property type="evidence" value="ECO:0007669"/>
    <property type="project" value="UniProtKB-KW"/>
</dbReference>
<dbReference type="GO" id="GO:0018104">
    <property type="term" value="P:peptidoglycan-protein cross-linking"/>
    <property type="evidence" value="ECO:0007669"/>
    <property type="project" value="TreeGrafter"/>
</dbReference>
<dbReference type="GO" id="GO:0071972">
    <property type="term" value="F:peptidoglycan L,D-transpeptidase activity"/>
    <property type="evidence" value="ECO:0007669"/>
    <property type="project" value="TreeGrafter"/>
</dbReference>
<feature type="domain" description="L,D-TPase catalytic" evidence="6">
    <location>
        <begin position="56"/>
        <end position="165"/>
    </location>
</feature>
<gene>
    <name evidence="7" type="ORF">MGWOODY_Smn2848</name>
</gene>
<name>A0A160TK94_9ZZZZ</name>
<dbReference type="GO" id="GO:0008360">
    <property type="term" value="P:regulation of cell shape"/>
    <property type="evidence" value="ECO:0007669"/>
    <property type="project" value="UniProtKB-KW"/>
</dbReference>
<dbReference type="PROSITE" id="PS52029">
    <property type="entry name" value="LD_TPASE"/>
    <property type="match status" value="1"/>
</dbReference>
<dbReference type="PANTHER" id="PTHR30582">
    <property type="entry name" value="L,D-TRANSPEPTIDASE"/>
    <property type="match status" value="1"/>
</dbReference>
<dbReference type="Pfam" id="PF03734">
    <property type="entry name" value="YkuD"/>
    <property type="match status" value="1"/>
</dbReference>
<dbReference type="InterPro" id="IPR050979">
    <property type="entry name" value="LD-transpeptidase"/>
</dbReference>
<dbReference type="InterPro" id="IPR005490">
    <property type="entry name" value="LD_TPept_cat_dom"/>
</dbReference>
<dbReference type="PANTHER" id="PTHR30582:SF2">
    <property type="entry name" value="L,D-TRANSPEPTIDASE YCIB-RELATED"/>
    <property type="match status" value="1"/>
</dbReference>
<keyword evidence="3" id="KW-0133">Cell shape</keyword>
<dbReference type="InterPro" id="IPR038063">
    <property type="entry name" value="Transpep_catalytic_dom"/>
</dbReference>
<dbReference type="EMBL" id="CZQE01000270">
    <property type="protein sequence ID" value="CUS45505.1"/>
    <property type="molecule type" value="Genomic_DNA"/>
</dbReference>
<evidence type="ECO:0000256" key="4">
    <source>
        <dbReference type="ARBA" id="ARBA00022984"/>
    </source>
</evidence>
<evidence type="ECO:0000256" key="5">
    <source>
        <dbReference type="ARBA" id="ARBA00023316"/>
    </source>
</evidence>
<keyword evidence="4" id="KW-0573">Peptidoglycan synthesis</keyword>
<proteinExistence type="predicted"/>
<evidence type="ECO:0000259" key="6">
    <source>
        <dbReference type="PROSITE" id="PS52029"/>
    </source>
</evidence>
<evidence type="ECO:0000256" key="3">
    <source>
        <dbReference type="ARBA" id="ARBA00022960"/>
    </source>
</evidence>
<dbReference type="CDD" id="cd16913">
    <property type="entry name" value="YkuD_like"/>
    <property type="match status" value="1"/>
</dbReference>
<evidence type="ECO:0000256" key="2">
    <source>
        <dbReference type="ARBA" id="ARBA00022679"/>
    </source>
</evidence>
<accession>A0A160TK94</accession>
<dbReference type="SUPFAM" id="SSF141523">
    <property type="entry name" value="L,D-transpeptidase catalytic domain-like"/>
    <property type="match status" value="1"/>
</dbReference>
<evidence type="ECO:0000256" key="1">
    <source>
        <dbReference type="ARBA" id="ARBA00004752"/>
    </source>
</evidence>
<dbReference type="AlphaFoldDB" id="A0A160TK94"/>
<dbReference type="NCBIfam" id="NF004785">
    <property type="entry name" value="PRK06132.1-2"/>
    <property type="match status" value="1"/>
</dbReference>
<sequence>MVLSRSSTWSLAAMLVLAWAATPARAAEGAPFTMDVAAALEPSQFLWNDTGGAGDIRILVSIPLQRAYVYRGDALIGLSPISSGAPGFDTPVGAFTILEKDADHRSNIYSNAPMPFMLRLTWDGIALHAGRNPGYPASHGCVRLPVAFARKLFSIITLGAQVIVTDDYSDPLSMPRSADVTIASARAVPSGMVPLDIARRAAASAIAWTAIGR</sequence>
<dbReference type="GO" id="GO:0016740">
    <property type="term" value="F:transferase activity"/>
    <property type="evidence" value="ECO:0007669"/>
    <property type="project" value="UniProtKB-KW"/>
</dbReference>
<keyword evidence="5" id="KW-0961">Cell wall biogenesis/degradation</keyword>
<dbReference type="GO" id="GO:0005576">
    <property type="term" value="C:extracellular region"/>
    <property type="evidence" value="ECO:0007669"/>
    <property type="project" value="TreeGrafter"/>
</dbReference>